<keyword evidence="1" id="KW-0472">Membrane</keyword>
<proteinExistence type="predicted"/>
<organism evidence="2 3">
    <name type="scientific">Acinetobacter marinus</name>
    <dbReference type="NCBI Taxonomy" id="281375"/>
    <lineage>
        <taxon>Bacteria</taxon>
        <taxon>Pseudomonadati</taxon>
        <taxon>Pseudomonadota</taxon>
        <taxon>Gammaproteobacteria</taxon>
        <taxon>Moraxellales</taxon>
        <taxon>Moraxellaceae</taxon>
        <taxon>Acinetobacter</taxon>
    </lineage>
</organism>
<dbReference type="OrthoDB" id="6704960at2"/>
<evidence type="ECO:0000256" key="1">
    <source>
        <dbReference type="SAM" id="Phobius"/>
    </source>
</evidence>
<evidence type="ECO:0000313" key="3">
    <source>
        <dbReference type="Proteomes" id="UP000242317"/>
    </source>
</evidence>
<reference evidence="3" key="1">
    <citation type="submission" date="2016-09" db="EMBL/GenBank/DDBJ databases">
        <authorList>
            <person name="Varghese N."/>
            <person name="Submissions S."/>
        </authorList>
    </citation>
    <scope>NUCLEOTIDE SEQUENCE [LARGE SCALE GENOMIC DNA]</scope>
    <source>
        <strain evidence="3">ANC 3699</strain>
    </source>
</reference>
<dbReference type="AlphaFoldDB" id="A0A1G6P007"/>
<keyword evidence="1" id="KW-1133">Transmembrane helix</keyword>
<dbReference type="Proteomes" id="UP000242317">
    <property type="component" value="Unassembled WGS sequence"/>
</dbReference>
<dbReference type="EMBL" id="FMYK01000011">
    <property type="protein sequence ID" value="SDC72934.1"/>
    <property type="molecule type" value="Genomic_DNA"/>
</dbReference>
<sequence>MGQEQQKRQQKQILWAYVMMFLTVFSIVPLVIAYVLAMRLTNIADIEVWLNSHALWIVRSLLIFLCIAVFAALWFIPLYFFVWDQQIWVTACTIAGVIFALVAWLYLLNAWLKGMIKFFQRKPVY</sequence>
<feature type="transmembrane region" description="Helical" evidence="1">
    <location>
        <begin position="87"/>
        <end position="112"/>
    </location>
</feature>
<feature type="transmembrane region" description="Helical" evidence="1">
    <location>
        <begin position="56"/>
        <end position="81"/>
    </location>
</feature>
<name>A0A1G6P007_9GAMM</name>
<dbReference type="RefSeq" id="WP_092621516.1">
    <property type="nucleotide sequence ID" value="NZ_FMYK01000011.1"/>
</dbReference>
<evidence type="ECO:0000313" key="2">
    <source>
        <dbReference type="EMBL" id="SDC72934.1"/>
    </source>
</evidence>
<keyword evidence="3" id="KW-1185">Reference proteome</keyword>
<feature type="transmembrane region" description="Helical" evidence="1">
    <location>
        <begin position="14"/>
        <end position="36"/>
    </location>
</feature>
<accession>A0A1G6P007</accession>
<keyword evidence="1" id="KW-0812">Transmembrane</keyword>
<gene>
    <name evidence="2" type="ORF">SAMN05421749_11150</name>
</gene>
<protein>
    <submittedName>
        <fullName evidence="2">Uncharacterized protein</fullName>
    </submittedName>
</protein>